<dbReference type="GO" id="GO:0016491">
    <property type="term" value="F:oxidoreductase activity"/>
    <property type="evidence" value="ECO:0007669"/>
    <property type="project" value="UniProtKB-KW"/>
</dbReference>
<evidence type="ECO:0000313" key="4">
    <source>
        <dbReference type="EMBL" id="KYD34585.1"/>
    </source>
</evidence>
<dbReference type="AlphaFoldDB" id="A0A0K9HWM0"/>
<dbReference type="GO" id="GO:0051082">
    <property type="term" value="F:unfolded protein binding"/>
    <property type="evidence" value="ECO:0007669"/>
    <property type="project" value="InterPro"/>
</dbReference>
<dbReference type="EMBL" id="LQYY01000039">
    <property type="protein sequence ID" value="KYD34585.1"/>
    <property type="molecule type" value="Genomic_DNA"/>
</dbReference>
<dbReference type="InterPro" id="IPR036411">
    <property type="entry name" value="TorD-like_sf"/>
</dbReference>
<evidence type="ECO:0000313" key="2">
    <source>
        <dbReference type="EMBL" id="KAF6511716.1"/>
    </source>
</evidence>
<dbReference type="GO" id="GO:0051131">
    <property type="term" value="P:chaperone-mediated protein complex assembly"/>
    <property type="evidence" value="ECO:0007669"/>
    <property type="project" value="InterPro"/>
</dbReference>
<dbReference type="RefSeq" id="WP_014195921.1">
    <property type="nucleotide sequence ID" value="NZ_JAKLOQ020000095.1"/>
</dbReference>
<protein>
    <submittedName>
        <fullName evidence="3">Respiratory nitrate reductase delta chain</fullName>
        <ecNumber evidence="3">1.7.99.4</ecNumber>
    </submittedName>
</protein>
<dbReference type="EMBL" id="LQYV01000004">
    <property type="protein sequence ID" value="KYD30163.1"/>
    <property type="molecule type" value="Genomic_DNA"/>
</dbReference>
<dbReference type="Proteomes" id="UP000075517">
    <property type="component" value="Unassembled WGS sequence"/>
</dbReference>
<dbReference type="InterPro" id="IPR020945">
    <property type="entry name" value="DMSO/NO3_reduct_chaperone"/>
</dbReference>
<evidence type="ECO:0000313" key="7">
    <source>
        <dbReference type="Proteomes" id="UP000773850"/>
    </source>
</evidence>
<organism evidence="3 5">
    <name type="scientific">Geobacillus stearothermophilus</name>
    <name type="common">Bacillus stearothermophilus</name>
    <dbReference type="NCBI Taxonomy" id="1422"/>
    <lineage>
        <taxon>Bacteria</taxon>
        <taxon>Bacillati</taxon>
        <taxon>Bacillota</taxon>
        <taxon>Bacilli</taxon>
        <taxon>Bacillales</taxon>
        <taxon>Anoxybacillaceae</taxon>
        <taxon>Geobacillus</taxon>
    </lineage>
</organism>
<dbReference type="EC" id="1.7.99.4" evidence="3"/>
<name>A0A0K9HWM0_GEOSE</name>
<proteinExistence type="evidence at protein level"/>
<dbReference type="NCBIfam" id="TIGR00684">
    <property type="entry name" value="narJ"/>
    <property type="match status" value="1"/>
</dbReference>
<evidence type="ECO:0000313" key="6">
    <source>
        <dbReference type="Proteomes" id="UP000075517"/>
    </source>
</evidence>
<dbReference type="InterPro" id="IPR003765">
    <property type="entry name" value="NO3_reductase_chaperone_NarJ"/>
</dbReference>
<dbReference type="SUPFAM" id="SSF89155">
    <property type="entry name" value="TorD-like"/>
    <property type="match status" value="1"/>
</dbReference>
<dbReference type="PANTHER" id="PTHR43680:SF2">
    <property type="entry name" value="NITRATE REDUCTASE MOLYBDENUM COFACTOR ASSEMBLY CHAPERONE NARJ"/>
    <property type="match status" value="1"/>
</dbReference>
<reference evidence="2 7" key="2">
    <citation type="submission" date="2016-03" db="EMBL/GenBank/DDBJ databases">
        <title>Spore heat resistance.</title>
        <authorList>
            <person name="Boekhorst J."/>
            <person name="Berendsen E.M."/>
            <person name="Wells-Bennik M.H."/>
            <person name="Kuipers O.P."/>
        </authorList>
    </citation>
    <scope>NUCLEOTIDE SEQUENCE [LARGE SCALE GENOMIC DNA]</scope>
    <source>
        <strain evidence="2 7">GS8</strain>
    </source>
</reference>
<keyword evidence="8" id="KW-0002">3D-structure</keyword>
<keyword evidence="3" id="KW-0560">Oxidoreductase</keyword>
<dbReference type="Pfam" id="PF02613">
    <property type="entry name" value="Nitrate_red_del"/>
    <property type="match status" value="1"/>
</dbReference>
<keyword evidence="1" id="KW-0534">Nitrate assimilation</keyword>
<reference evidence="5 6" key="1">
    <citation type="submission" date="2016-01" db="EMBL/GenBank/DDBJ databases">
        <title>Draft Genome Sequences of Seven Thermophilic Sporeformers Isolated from Foods.</title>
        <authorList>
            <person name="Berendsen E.M."/>
            <person name="Wells-Bennik M.H."/>
            <person name="Krawcyk A.O."/>
            <person name="De Jong A."/>
            <person name="Holsappel S."/>
            <person name="Eijlander R.T."/>
            <person name="Kuipers O.P."/>
        </authorList>
    </citation>
    <scope>NUCLEOTIDE SEQUENCE [LARGE SCALE GENOMIC DNA]</scope>
    <source>
        <strain evidence="3 5">B4109</strain>
        <strain evidence="4 6">B4114</strain>
    </source>
</reference>
<evidence type="ECO:0000313" key="3">
    <source>
        <dbReference type="EMBL" id="KYD30163.1"/>
    </source>
</evidence>
<dbReference type="GO" id="GO:0016530">
    <property type="term" value="F:metallochaperone activity"/>
    <property type="evidence" value="ECO:0007669"/>
    <property type="project" value="TreeGrafter"/>
</dbReference>
<dbReference type="Proteomes" id="UP000075424">
    <property type="component" value="Unassembled WGS sequence"/>
</dbReference>
<evidence type="ECO:0000256" key="1">
    <source>
        <dbReference type="ARBA" id="ARBA00023063"/>
    </source>
</evidence>
<dbReference type="Proteomes" id="UP000773850">
    <property type="component" value="Unassembled WGS sequence"/>
</dbReference>
<dbReference type="PANTHER" id="PTHR43680">
    <property type="entry name" value="NITRATE REDUCTASE MOLYBDENUM COFACTOR ASSEMBLY CHAPERONE"/>
    <property type="match status" value="1"/>
</dbReference>
<sequence length="191" mass="21314">MNSEQQQTVFLCVSYLLSYPDEQWAESLPDCLDAIRSLDDETVRAPLLAVAEQLAVTPARERMEQYVETFDFGKKTNLYLTYMTNGEQRERGIELVALKARYEAAGFAVSDHELPDYLPLMLEWMAYADQEHTTALLADYAGHIREIGDRLAAAGSPYAQLFDALNHTFTQLGVTPLPKGGATAWPANFSG</sequence>
<evidence type="ECO:0000313" key="5">
    <source>
        <dbReference type="Proteomes" id="UP000075424"/>
    </source>
</evidence>
<dbReference type="Gene3D" id="1.10.3480.10">
    <property type="entry name" value="TorD-like"/>
    <property type="match status" value="1"/>
</dbReference>
<dbReference type="SMR" id="A0A0K9HWM0"/>
<dbReference type="EMBL" id="LUCS01000018">
    <property type="protein sequence ID" value="KAF6511716.1"/>
    <property type="molecule type" value="Genomic_DNA"/>
</dbReference>
<dbReference type="PDB" id="8JZC">
    <property type="method" value="X-ray"/>
    <property type="resolution" value="2.55 A"/>
    <property type="chains" value="A=1-191"/>
</dbReference>
<gene>
    <name evidence="3" type="ORF">B4109_1583</name>
    <name evidence="4" type="ORF">B4114_1578</name>
    <name evidence="2" type="ORF">GS8_1292</name>
</gene>
<comment type="caution">
    <text evidence="3">The sequence shown here is derived from an EMBL/GenBank/DDBJ whole genome shotgun (WGS) entry which is preliminary data.</text>
</comment>
<keyword evidence="7" id="KW-1185">Reference proteome</keyword>
<reference evidence="8" key="3">
    <citation type="journal article" date="2024" name="Int. J. Biol. Macromol.">
        <title>Complementary hydrophobic interaction of the redox enzyme maturation protein NarJ with the signal peptide of the respiratory nitrate reductase NarG.</title>
        <authorList>
            <person name="Song W.S."/>
            <person name="Kim J.H."/>
            <person name="Namgung B."/>
            <person name="Cho H.Y."/>
            <person name="Shin H."/>
            <person name="Oh H.B."/>
            <person name="Ha N.C."/>
            <person name="Yoon S.I."/>
        </authorList>
    </citation>
    <scope>X-RAY CRYSTALLOGRAPHY (2.55 ANGSTROMS)</scope>
</reference>
<evidence type="ECO:0007829" key="8">
    <source>
        <dbReference type="PDB" id="8JZC"/>
    </source>
</evidence>
<dbReference type="PATRIC" id="fig|1422.14.peg.2463"/>
<accession>A0A0K9HWM0</accession>
<dbReference type="OrthoDB" id="5296272at2"/>
<dbReference type="GO" id="GO:0042128">
    <property type="term" value="P:nitrate assimilation"/>
    <property type="evidence" value="ECO:0007669"/>
    <property type="project" value="UniProtKB-KW"/>
</dbReference>
<dbReference type="GeneID" id="32063703"/>